<feature type="compositionally biased region" description="Pro residues" evidence="1">
    <location>
        <begin position="64"/>
        <end position="82"/>
    </location>
</feature>
<evidence type="ECO:0008006" key="5">
    <source>
        <dbReference type="Google" id="ProtNLM"/>
    </source>
</evidence>
<keyword evidence="2" id="KW-0732">Signal</keyword>
<protein>
    <recommendedName>
        <fullName evidence="5">MetA-pathway of phenol degradation</fullName>
    </recommendedName>
</protein>
<evidence type="ECO:0000313" key="4">
    <source>
        <dbReference type="Proteomes" id="UP000199400"/>
    </source>
</evidence>
<dbReference type="EMBL" id="FOMX01000005">
    <property type="protein sequence ID" value="SFD86742.1"/>
    <property type="molecule type" value="Genomic_DNA"/>
</dbReference>
<evidence type="ECO:0000313" key="3">
    <source>
        <dbReference type="EMBL" id="SFD86742.1"/>
    </source>
</evidence>
<keyword evidence="4" id="KW-1185">Reference proteome</keyword>
<name>A0A1I1VUQ8_9BACT</name>
<reference evidence="4" key="1">
    <citation type="submission" date="2016-10" db="EMBL/GenBank/DDBJ databases">
        <authorList>
            <person name="Varghese N."/>
            <person name="Submissions S."/>
        </authorList>
    </citation>
    <scope>NUCLEOTIDE SEQUENCE [LARGE SCALE GENOMIC DNA]</scope>
    <source>
        <strain evidence="4">ATCC 25963</strain>
    </source>
</reference>
<feature type="compositionally biased region" description="Low complexity" evidence="1">
    <location>
        <begin position="34"/>
        <end position="63"/>
    </location>
</feature>
<accession>A0A1I1VUQ8</accession>
<sequence>MRVSQVWPAVLIALYSTLALAQSPAISPGPRGEPAPAADPASEPAPAAAAADEPAVAPEGPAEDAPPAPAPEPAPATPPPSSPEGVADSSRTPVVEPRAKPGAAGELPPLPARHRLVYSNLLVLRVNPLGAEDRFTLGYNLRLYNNPKPLFRDAYLGVGFSPTISPSISRIGGNIDFAPLTILRFRGAYYLATWYGSDRFKAHPYSSPTAEYGPEKLKNEAGANVLGGQAELSALFQVRVKMIAIRNEVTFYHNNIRLPTGNDVFYDLRHDVLVPGKGWFLTNDSDLLYMTKFGLNVGVRNSLVHVFYPSTVYGPGEDASVNPNTPMDRFGPVLTYTFFDRPEKRFNKPTLIFAAQWWLKHRYRGQGAPGMEDQIHQGIPLFLLGFSFTGELLKSKH</sequence>
<evidence type="ECO:0000256" key="1">
    <source>
        <dbReference type="SAM" id="MobiDB-lite"/>
    </source>
</evidence>
<dbReference type="OrthoDB" id="5503885at2"/>
<dbReference type="RefSeq" id="WP_143140379.1">
    <property type="nucleotide sequence ID" value="NZ_FOMX01000005.1"/>
</dbReference>
<feature type="chain" id="PRO_5011761555" description="MetA-pathway of phenol degradation" evidence="2">
    <location>
        <begin position="22"/>
        <end position="397"/>
    </location>
</feature>
<dbReference type="AlphaFoldDB" id="A0A1I1VUQ8"/>
<dbReference type="STRING" id="54.SAMN02745121_01984"/>
<dbReference type="Proteomes" id="UP000199400">
    <property type="component" value="Unassembled WGS sequence"/>
</dbReference>
<proteinExistence type="predicted"/>
<evidence type="ECO:0000256" key="2">
    <source>
        <dbReference type="SAM" id="SignalP"/>
    </source>
</evidence>
<feature type="signal peptide" evidence="2">
    <location>
        <begin position="1"/>
        <end position="21"/>
    </location>
</feature>
<organism evidence="3 4">
    <name type="scientific">Nannocystis exedens</name>
    <dbReference type="NCBI Taxonomy" id="54"/>
    <lineage>
        <taxon>Bacteria</taxon>
        <taxon>Pseudomonadati</taxon>
        <taxon>Myxococcota</taxon>
        <taxon>Polyangia</taxon>
        <taxon>Nannocystales</taxon>
        <taxon>Nannocystaceae</taxon>
        <taxon>Nannocystis</taxon>
    </lineage>
</organism>
<feature type="region of interest" description="Disordered" evidence="1">
    <location>
        <begin position="26"/>
        <end position="109"/>
    </location>
</feature>
<gene>
    <name evidence="3" type="ORF">SAMN02745121_01984</name>
</gene>